<proteinExistence type="predicted"/>
<evidence type="ECO:0000256" key="1">
    <source>
        <dbReference type="ARBA" id="ARBA00023015"/>
    </source>
</evidence>
<evidence type="ECO:0000259" key="4">
    <source>
        <dbReference type="PROSITE" id="PS01124"/>
    </source>
</evidence>
<dbReference type="OrthoDB" id="9809338at2"/>
<dbReference type="PANTHER" id="PTHR46796">
    <property type="entry name" value="HTH-TYPE TRANSCRIPTIONAL ACTIVATOR RHAS-RELATED"/>
    <property type="match status" value="1"/>
</dbReference>
<dbReference type="EMBL" id="WNKZ01000115">
    <property type="protein sequence ID" value="MTV55939.1"/>
    <property type="molecule type" value="Genomic_DNA"/>
</dbReference>
<evidence type="ECO:0000256" key="2">
    <source>
        <dbReference type="ARBA" id="ARBA00023125"/>
    </source>
</evidence>
<dbReference type="Pfam" id="PF20240">
    <property type="entry name" value="DUF6597"/>
    <property type="match status" value="1"/>
</dbReference>
<dbReference type="GO" id="GO:0043565">
    <property type="term" value="F:sequence-specific DNA binding"/>
    <property type="evidence" value="ECO:0007669"/>
    <property type="project" value="InterPro"/>
</dbReference>
<dbReference type="InterPro" id="IPR009057">
    <property type="entry name" value="Homeodomain-like_sf"/>
</dbReference>
<sequence>MHLRAPRPALRPFIGQLWVSHSHDIPACRREHVLPTGQMHMVFRLGGPALRVFADADDAQGSTIATPVLGGVRTGFYVKEVAGHVVSVGVQLLPGAAQALFGVSAAELAERHTPLPELWGVSAESLLQQLAQEGDPRRQMVLLESFLAARLPATPVLHPRVVHALAACAQGARVDDMVTQSGYSHRGFIALFRHATGMSPKRYLRLLRFQSVLAAMRENPAASLSASALGAGYSDQAHMTREFTECAGITPSRYRQLAPVAAHHVAVAGAETSNFFKTGRLGHVTVATHVFISTTGRHHDP</sequence>
<dbReference type="AlphaFoldDB" id="A0A6I3T3E5"/>
<keyword evidence="2" id="KW-0238">DNA-binding</keyword>
<gene>
    <name evidence="5" type="ORF">GM672_24755</name>
</gene>
<organism evidence="5 6">
    <name type="scientific">Pseudoduganella buxea</name>
    <dbReference type="NCBI Taxonomy" id="1949069"/>
    <lineage>
        <taxon>Bacteria</taxon>
        <taxon>Pseudomonadati</taxon>
        <taxon>Pseudomonadota</taxon>
        <taxon>Betaproteobacteria</taxon>
        <taxon>Burkholderiales</taxon>
        <taxon>Oxalobacteraceae</taxon>
        <taxon>Telluria group</taxon>
        <taxon>Pseudoduganella</taxon>
    </lineage>
</organism>
<dbReference type="InterPro" id="IPR046532">
    <property type="entry name" value="DUF6597"/>
</dbReference>
<dbReference type="InterPro" id="IPR050204">
    <property type="entry name" value="AraC_XylS_family_regulators"/>
</dbReference>
<accession>A0A6I3T3E5</accession>
<dbReference type="InterPro" id="IPR018060">
    <property type="entry name" value="HTH_AraC"/>
</dbReference>
<feature type="domain" description="HTH araC/xylS-type" evidence="4">
    <location>
        <begin position="159"/>
        <end position="257"/>
    </location>
</feature>
<dbReference type="Gene3D" id="1.10.10.60">
    <property type="entry name" value="Homeodomain-like"/>
    <property type="match status" value="1"/>
</dbReference>
<keyword evidence="3" id="KW-0804">Transcription</keyword>
<evidence type="ECO:0000313" key="5">
    <source>
        <dbReference type="EMBL" id="MTV55939.1"/>
    </source>
</evidence>
<dbReference type="Proteomes" id="UP000430634">
    <property type="component" value="Unassembled WGS sequence"/>
</dbReference>
<dbReference type="Pfam" id="PF12833">
    <property type="entry name" value="HTH_18"/>
    <property type="match status" value="1"/>
</dbReference>
<dbReference type="SMART" id="SM00342">
    <property type="entry name" value="HTH_ARAC"/>
    <property type="match status" value="1"/>
</dbReference>
<comment type="caution">
    <text evidence="5">The sequence shown here is derived from an EMBL/GenBank/DDBJ whole genome shotgun (WGS) entry which is preliminary data.</text>
</comment>
<dbReference type="RefSeq" id="WP_155473193.1">
    <property type="nucleotide sequence ID" value="NZ_BMKG01000031.1"/>
</dbReference>
<dbReference type="GO" id="GO:0003700">
    <property type="term" value="F:DNA-binding transcription factor activity"/>
    <property type="evidence" value="ECO:0007669"/>
    <property type="project" value="InterPro"/>
</dbReference>
<name>A0A6I3T3E5_9BURK</name>
<reference evidence="5 6" key="1">
    <citation type="submission" date="2019-11" db="EMBL/GenBank/DDBJ databases">
        <title>Type strains purchased from KCTC, JCM and DSMZ.</title>
        <authorList>
            <person name="Lu H."/>
        </authorList>
    </citation>
    <scope>NUCLEOTIDE SEQUENCE [LARGE SCALE GENOMIC DNA]</scope>
    <source>
        <strain evidence="5 6">KCTC 52429</strain>
    </source>
</reference>
<keyword evidence="1" id="KW-0805">Transcription regulation</keyword>
<dbReference type="PROSITE" id="PS01124">
    <property type="entry name" value="HTH_ARAC_FAMILY_2"/>
    <property type="match status" value="1"/>
</dbReference>
<protein>
    <submittedName>
        <fullName evidence="5">Helix-turn-helix domain-containing protein</fullName>
    </submittedName>
</protein>
<evidence type="ECO:0000256" key="3">
    <source>
        <dbReference type="ARBA" id="ARBA00023163"/>
    </source>
</evidence>
<dbReference type="SUPFAM" id="SSF46689">
    <property type="entry name" value="Homeodomain-like"/>
    <property type="match status" value="1"/>
</dbReference>
<evidence type="ECO:0000313" key="6">
    <source>
        <dbReference type="Proteomes" id="UP000430634"/>
    </source>
</evidence>